<keyword evidence="6 12" id="KW-0472">Membrane</keyword>
<keyword evidence="4 12" id="KW-0812">Transmembrane</keyword>
<dbReference type="Pfam" id="PF13616">
    <property type="entry name" value="Rotamase_3"/>
    <property type="match status" value="1"/>
</dbReference>
<dbReference type="Gene3D" id="1.10.4030.10">
    <property type="entry name" value="Porin chaperone SurA, peptide-binding domain"/>
    <property type="match status" value="1"/>
</dbReference>
<comment type="caution">
    <text evidence="14">The sequence shown here is derived from an EMBL/GenBank/DDBJ whole genome shotgun (WGS) entry which is preliminary data.</text>
</comment>
<evidence type="ECO:0000256" key="7">
    <source>
        <dbReference type="ARBA" id="ARBA00023186"/>
    </source>
</evidence>
<evidence type="ECO:0000256" key="12">
    <source>
        <dbReference type="SAM" id="Phobius"/>
    </source>
</evidence>
<sequence>MLERIREGSQSFAAKAVLVLIILTFALAGVGSYVTGGADTTVAEVNGAEITQTEYDRAYENERSRLQQQFGDMFDAISSDPGYMQTVRANVMNQLIEQQLLVQYAQNNGMRISSAQVKQEIRDIPAFRTAGQFDNDVYLMALRNAGYTPESFATLMQSDLLRSQLLQALAGSEFALDSEVLALLRLQQQTRSGGYLVARNADYVDQVELSEQEITQYYEDNSQAFQAPERIQVAYVELSKADLMADIDIAESEVREFYDNRIDQYRTEEERRISHILVEHSTDNAEQKAEQALAALEQGGDFGDVAMEYSDDTFSAEVGGDLEWIERGMMDEDFDAAAFALEEVGDITGIVETSFGYHIIKLTDLRPGSVTPFEEVRDEVRQQLVEQQLEDRYFQLQQDLAEISFEQPDTLEPAAEAIGETVRTTDLFARERAPTPLSDDVILNNIFAEQLIDERLNSDIIETSDDRSLVVRVVDHQPQQIRPLADVRAQIEQQLRTEKAQQMALEQAQQWQQQWSEGSSELDDKVVWFDSIGMSSQEHPRGVLQNVFRMAPKAGEELAMQAVELPNGDAAVIALTNVTEGNAELGEQSQQVREQLSNRQAQIMLQAFIDTLKQDADIIRKDN</sequence>
<dbReference type="InterPro" id="IPR000297">
    <property type="entry name" value="PPIase_PpiC"/>
</dbReference>
<evidence type="ECO:0000256" key="6">
    <source>
        <dbReference type="ARBA" id="ARBA00023136"/>
    </source>
</evidence>
<dbReference type="PANTHER" id="PTHR47529:SF1">
    <property type="entry name" value="PERIPLASMIC CHAPERONE PPID"/>
    <property type="match status" value="1"/>
</dbReference>
<evidence type="ECO:0000256" key="4">
    <source>
        <dbReference type="ARBA" id="ARBA00022692"/>
    </source>
</evidence>
<keyword evidence="2" id="KW-1003">Cell membrane</keyword>
<evidence type="ECO:0000256" key="10">
    <source>
        <dbReference type="ARBA" id="ARBA00042775"/>
    </source>
</evidence>
<comment type="similarity">
    <text evidence="8">Belongs to the PpiD chaperone family.</text>
</comment>
<dbReference type="OrthoDB" id="9812372at2"/>
<keyword evidence="11" id="KW-0697">Rotamase</keyword>
<keyword evidence="15" id="KW-1185">Reference proteome</keyword>
<evidence type="ECO:0000256" key="1">
    <source>
        <dbReference type="ARBA" id="ARBA00004382"/>
    </source>
</evidence>
<reference evidence="14 15" key="1">
    <citation type="submission" date="2019-03" db="EMBL/GenBank/DDBJ databases">
        <title>Freshwater and sediment microbial communities from various areas in North America, analyzing microbe dynamics in response to fracking.</title>
        <authorList>
            <person name="Lamendella R."/>
        </authorList>
    </citation>
    <scope>NUCLEOTIDE SEQUENCE [LARGE SCALE GENOMIC DNA]</scope>
    <source>
        <strain evidence="14 15">18_TX</strain>
    </source>
</reference>
<feature type="transmembrane region" description="Helical" evidence="12">
    <location>
        <begin position="12"/>
        <end position="34"/>
    </location>
</feature>
<dbReference type="RefSeq" id="WP_133539082.1">
    <property type="nucleotide sequence ID" value="NZ_SNXI01000004.1"/>
</dbReference>
<evidence type="ECO:0000256" key="8">
    <source>
        <dbReference type="ARBA" id="ARBA00038408"/>
    </source>
</evidence>
<dbReference type="Pfam" id="PF13624">
    <property type="entry name" value="SurA_N_3"/>
    <property type="match status" value="1"/>
</dbReference>
<evidence type="ECO:0000256" key="2">
    <source>
        <dbReference type="ARBA" id="ARBA00022475"/>
    </source>
</evidence>
<evidence type="ECO:0000313" key="15">
    <source>
        <dbReference type="Proteomes" id="UP000295531"/>
    </source>
</evidence>
<proteinExistence type="inferred from homology"/>
<comment type="subcellular location">
    <subcellularLocation>
        <location evidence="1">Cell inner membrane</location>
        <topology evidence="1">Single-pass type II membrane protein</topology>
        <orientation evidence="1">Periplasmic side</orientation>
    </subcellularLocation>
</comment>
<accession>A0A4R6PMA3</accession>
<dbReference type="PROSITE" id="PS50198">
    <property type="entry name" value="PPIC_PPIASE_2"/>
    <property type="match status" value="1"/>
</dbReference>
<keyword evidence="5 12" id="KW-1133">Transmembrane helix</keyword>
<evidence type="ECO:0000256" key="5">
    <source>
        <dbReference type="ARBA" id="ARBA00022989"/>
    </source>
</evidence>
<feature type="domain" description="PpiC" evidence="13">
    <location>
        <begin position="268"/>
        <end position="364"/>
    </location>
</feature>
<dbReference type="AlphaFoldDB" id="A0A4R6PMA3"/>
<dbReference type="Proteomes" id="UP000295531">
    <property type="component" value="Unassembled WGS sequence"/>
</dbReference>
<organism evidence="14 15">
    <name type="scientific">Idiomarina aquatica</name>
    <dbReference type="NCBI Taxonomy" id="1327752"/>
    <lineage>
        <taxon>Bacteria</taxon>
        <taxon>Pseudomonadati</taxon>
        <taxon>Pseudomonadota</taxon>
        <taxon>Gammaproteobacteria</taxon>
        <taxon>Alteromonadales</taxon>
        <taxon>Idiomarinaceae</taxon>
        <taxon>Idiomarina</taxon>
    </lineage>
</organism>
<dbReference type="GO" id="GO:0005886">
    <property type="term" value="C:plasma membrane"/>
    <property type="evidence" value="ECO:0007669"/>
    <property type="project" value="UniProtKB-SubCell"/>
</dbReference>
<dbReference type="InterPro" id="IPR027304">
    <property type="entry name" value="Trigger_fact/SurA_dom_sf"/>
</dbReference>
<gene>
    <name evidence="14" type="ORF">DEU29_10480</name>
</gene>
<dbReference type="GO" id="GO:0003755">
    <property type="term" value="F:peptidyl-prolyl cis-trans isomerase activity"/>
    <property type="evidence" value="ECO:0007669"/>
    <property type="project" value="UniProtKB-KW"/>
</dbReference>
<dbReference type="InterPro" id="IPR052029">
    <property type="entry name" value="PpiD_chaperone"/>
</dbReference>
<dbReference type="PANTHER" id="PTHR47529">
    <property type="entry name" value="PEPTIDYL-PROLYL CIS-TRANS ISOMERASE D"/>
    <property type="match status" value="1"/>
</dbReference>
<keyword evidence="7" id="KW-0143">Chaperone</keyword>
<dbReference type="InterPro" id="IPR046357">
    <property type="entry name" value="PPIase_dom_sf"/>
</dbReference>
<dbReference type="SUPFAM" id="SSF54534">
    <property type="entry name" value="FKBP-like"/>
    <property type="match status" value="1"/>
</dbReference>
<dbReference type="Gene3D" id="3.10.50.40">
    <property type="match status" value="1"/>
</dbReference>
<protein>
    <recommendedName>
        <fullName evidence="9">Periplasmic chaperone PpiD</fullName>
    </recommendedName>
    <alternativeName>
        <fullName evidence="10">Periplasmic folding chaperone</fullName>
    </alternativeName>
</protein>
<dbReference type="SUPFAM" id="SSF109998">
    <property type="entry name" value="Triger factor/SurA peptide-binding domain-like"/>
    <property type="match status" value="1"/>
</dbReference>
<evidence type="ECO:0000313" key="14">
    <source>
        <dbReference type="EMBL" id="TDP38976.1"/>
    </source>
</evidence>
<evidence type="ECO:0000256" key="11">
    <source>
        <dbReference type="PROSITE-ProRule" id="PRU00278"/>
    </source>
</evidence>
<name>A0A4R6PMA3_9GAMM</name>
<dbReference type="EMBL" id="SNXI01000004">
    <property type="protein sequence ID" value="TDP38976.1"/>
    <property type="molecule type" value="Genomic_DNA"/>
</dbReference>
<evidence type="ECO:0000256" key="3">
    <source>
        <dbReference type="ARBA" id="ARBA00022519"/>
    </source>
</evidence>
<keyword evidence="11 14" id="KW-0413">Isomerase</keyword>
<keyword evidence="3" id="KW-0997">Cell inner membrane</keyword>
<evidence type="ECO:0000256" key="9">
    <source>
        <dbReference type="ARBA" id="ARBA00040743"/>
    </source>
</evidence>
<evidence type="ECO:0000259" key="13">
    <source>
        <dbReference type="PROSITE" id="PS50198"/>
    </source>
</evidence>